<feature type="region of interest" description="Disordered" evidence="7">
    <location>
        <begin position="180"/>
        <end position="221"/>
    </location>
</feature>
<dbReference type="PANTHER" id="PTHR12632">
    <property type="entry name" value="TRANSCRIPTION FACTOR NF-Y ALPHA-RELATED"/>
    <property type="match status" value="1"/>
</dbReference>
<evidence type="ECO:0000256" key="4">
    <source>
        <dbReference type="ARBA" id="ARBA00023163"/>
    </source>
</evidence>
<dbReference type="EMBL" id="JAXQNO010000004">
    <property type="protein sequence ID" value="KAK4800006.1"/>
    <property type="molecule type" value="Genomic_DNA"/>
</dbReference>
<dbReference type="Pfam" id="PF02045">
    <property type="entry name" value="CBFB_NFYA"/>
    <property type="match status" value="1"/>
</dbReference>
<dbReference type="PRINTS" id="PR00616">
    <property type="entry name" value="CCAATSUBUNTB"/>
</dbReference>
<evidence type="ECO:0000313" key="9">
    <source>
        <dbReference type="Proteomes" id="UP001346149"/>
    </source>
</evidence>
<dbReference type="Proteomes" id="UP001346149">
    <property type="component" value="Unassembled WGS sequence"/>
</dbReference>
<comment type="caution">
    <text evidence="8">The sequence shown here is derived from an EMBL/GenBank/DDBJ whole genome shotgun (WGS) entry which is preliminary data.</text>
</comment>
<keyword evidence="3 6" id="KW-0238">DNA-binding</keyword>
<gene>
    <name evidence="8" type="ORF">SAY86_025371</name>
</gene>
<dbReference type="SMART" id="SM00521">
    <property type="entry name" value="CBF"/>
    <property type="match status" value="1"/>
</dbReference>
<dbReference type="PROSITE" id="PS51152">
    <property type="entry name" value="NFYA_HAP2_2"/>
    <property type="match status" value="1"/>
</dbReference>
<comment type="function">
    <text evidence="6">Component of the sequence-specific heterotrimeric transcription factor (NF-Y) which specifically recognizes a 5'-CCAAT-3' box motif found in the promoters of its target genes.</text>
</comment>
<name>A0AAN7M848_TRANT</name>
<protein>
    <recommendedName>
        <fullName evidence="6">Nuclear transcription factor Y subunit</fullName>
    </recommendedName>
</protein>
<keyword evidence="9" id="KW-1185">Reference proteome</keyword>
<keyword evidence="4 6" id="KW-0804">Transcription</keyword>
<dbReference type="AlphaFoldDB" id="A0AAN7M848"/>
<organism evidence="8 9">
    <name type="scientific">Trapa natans</name>
    <name type="common">Water chestnut</name>
    <dbReference type="NCBI Taxonomy" id="22666"/>
    <lineage>
        <taxon>Eukaryota</taxon>
        <taxon>Viridiplantae</taxon>
        <taxon>Streptophyta</taxon>
        <taxon>Embryophyta</taxon>
        <taxon>Tracheophyta</taxon>
        <taxon>Spermatophyta</taxon>
        <taxon>Magnoliopsida</taxon>
        <taxon>eudicotyledons</taxon>
        <taxon>Gunneridae</taxon>
        <taxon>Pentapetalae</taxon>
        <taxon>rosids</taxon>
        <taxon>malvids</taxon>
        <taxon>Myrtales</taxon>
        <taxon>Lythraceae</taxon>
        <taxon>Trapa</taxon>
    </lineage>
</organism>
<evidence type="ECO:0000256" key="5">
    <source>
        <dbReference type="ARBA" id="ARBA00023242"/>
    </source>
</evidence>
<keyword evidence="5 6" id="KW-0539">Nucleus</keyword>
<comment type="subunit">
    <text evidence="6">Heterotrimer.</text>
</comment>
<comment type="subcellular location">
    <subcellularLocation>
        <location evidence="1 6">Nucleus</location>
    </subcellularLocation>
</comment>
<sequence>MTTQALYLKEHEGILQNPMDSTSTPSALWWAAGYGSQPFQPKPSAGERTGQGMDHCVNKGSAIQFTISCADSKYSGDPLKSQAGLPCTHFELGFTQPMVCAKYQYADPCYGIISTHGPQMQGRVMLPLDLAANDVPIFVNPKQYHAIMKSRERRAKAELKKKTTRVRKPYMHESRHLHAMRRPRGSGGRFLNTKNLSSRKGEVDPRINPKGHQLSQPTGSKSLDVLQSDSGTMNSLGEANGLVTSLLGSTEVTSHTYAQEVVGRSPMNRLYPPLNFLPVSGGVDTGPNVLMPSTWVVAADNCYSLKF</sequence>
<dbReference type="Gene3D" id="6.10.250.2430">
    <property type="match status" value="1"/>
</dbReference>
<evidence type="ECO:0000256" key="6">
    <source>
        <dbReference type="RuleBase" id="RU367155"/>
    </source>
</evidence>
<proteinExistence type="inferred from homology"/>
<evidence type="ECO:0000256" key="7">
    <source>
        <dbReference type="SAM" id="MobiDB-lite"/>
    </source>
</evidence>
<dbReference type="GO" id="GO:0005634">
    <property type="term" value="C:nucleus"/>
    <property type="evidence" value="ECO:0007669"/>
    <property type="project" value="UniProtKB-SubCell"/>
</dbReference>
<comment type="similarity">
    <text evidence="6">Belongs to the NFYA/HAP2 subunit family.</text>
</comment>
<keyword evidence="2 6" id="KW-0805">Transcription regulation</keyword>
<reference evidence="8 9" key="1">
    <citation type="journal article" date="2023" name="Hortic Res">
        <title>Pangenome of water caltrop reveals structural variations and asymmetric subgenome divergence after allopolyploidization.</title>
        <authorList>
            <person name="Zhang X."/>
            <person name="Chen Y."/>
            <person name="Wang L."/>
            <person name="Yuan Y."/>
            <person name="Fang M."/>
            <person name="Shi L."/>
            <person name="Lu R."/>
            <person name="Comes H.P."/>
            <person name="Ma Y."/>
            <person name="Chen Y."/>
            <person name="Huang G."/>
            <person name="Zhou Y."/>
            <person name="Zheng Z."/>
            <person name="Qiu Y."/>
        </authorList>
    </citation>
    <scope>NUCLEOTIDE SEQUENCE [LARGE SCALE GENOMIC DNA]</scope>
    <source>
        <strain evidence="8">F231</strain>
    </source>
</reference>
<dbReference type="GO" id="GO:0003677">
    <property type="term" value="F:DNA binding"/>
    <property type="evidence" value="ECO:0007669"/>
    <property type="project" value="UniProtKB-KW"/>
</dbReference>
<dbReference type="GO" id="GO:0003700">
    <property type="term" value="F:DNA-binding transcription factor activity"/>
    <property type="evidence" value="ECO:0007669"/>
    <property type="project" value="UniProtKB-UniRule"/>
</dbReference>
<evidence type="ECO:0000256" key="3">
    <source>
        <dbReference type="ARBA" id="ARBA00023125"/>
    </source>
</evidence>
<dbReference type="InterPro" id="IPR001289">
    <property type="entry name" value="NFYA"/>
</dbReference>
<evidence type="ECO:0000256" key="2">
    <source>
        <dbReference type="ARBA" id="ARBA00023015"/>
    </source>
</evidence>
<evidence type="ECO:0000256" key="1">
    <source>
        <dbReference type="ARBA" id="ARBA00004123"/>
    </source>
</evidence>
<accession>A0AAN7M848</accession>
<evidence type="ECO:0000313" key="8">
    <source>
        <dbReference type="EMBL" id="KAK4800006.1"/>
    </source>
</evidence>